<feature type="transmembrane region" description="Helical" evidence="1">
    <location>
        <begin position="790"/>
        <end position="812"/>
    </location>
</feature>
<dbReference type="EMBL" id="DSUH01000139">
    <property type="protein sequence ID" value="HGU32423.1"/>
    <property type="molecule type" value="Genomic_DNA"/>
</dbReference>
<keyword evidence="1" id="KW-0812">Transmembrane</keyword>
<proteinExistence type="predicted"/>
<reference evidence="2" key="1">
    <citation type="journal article" date="2020" name="mSystems">
        <title>Genome- and Community-Level Interaction Insights into Carbon Utilization and Element Cycling Functions of Hydrothermarchaeota in Hydrothermal Sediment.</title>
        <authorList>
            <person name="Zhou Z."/>
            <person name="Liu Y."/>
            <person name="Xu W."/>
            <person name="Pan J."/>
            <person name="Luo Z.H."/>
            <person name="Li M."/>
        </authorList>
    </citation>
    <scope>NUCLEOTIDE SEQUENCE [LARGE SCALE GENOMIC DNA]</scope>
    <source>
        <strain evidence="2">SpSt-477</strain>
    </source>
</reference>
<evidence type="ECO:0000256" key="1">
    <source>
        <dbReference type="SAM" id="Phobius"/>
    </source>
</evidence>
<comment type="caution">
    <text evidence="2">The sequence shown here is derived from an EMBL/GenBank/DDBJ whole genome shotgun (WGS) entry which is preliminary data.</text>
</comment>
<feature type="transmembrane region" description="Helical" evidence="1">
    <location>
        <begin position="747"/>
        <end position="769"/>
    </location>
</feature>
<protein>
    <submittedName>
        <fullName evidence="2">Uncharacterized protein</fullName>
    </submittedName>
</protein>
<evidence type="ECO:0000313" key="2">
    <source>
        <dbReference type="EMBL" id="HGU32423.1"/>
    </source>
</evidence>
<name>A0A7C4MMH0_9BACT</name>
<gene>
    <name evidence="2" type="ORF">ENS29_06160</name>
</gene>
<dbReference type="AlphaFoldDB" id="A0A7C4MMH0"/>
<keyword evidence="1" id="KW-1133">Transmembrane helix</keyword>
<organism evidence="2">
    <name type="scientific">Desulfatirhabdium butyrativorans</name>
    <dbReference type="NCBI Taxonomy" id="340467"/>
    <lineage>
        <taxon>Bacteria</taxon>
        <taxon>Pseudomonadati</taxon>
        <taxon>Thermodesulfobacteriota</taxon>
        <taxon>Desulfobacteria</taxon>
        <taxon>Desulfobacterales</taxon>
        <taxon>Desulfatirhabdiaceae</taxon>
        <taxon>Desulfatirhabdium</taxon>
    </lineage>
</organism>
<feature type="transmembrane region" description="Helical" evidence="1">
    <location>
        <begin position="681"/>
        <end position="701"/>
    </location>
</feature>
<feature type="transmembrane region" description="Helical" evidence="1">
    <location>
        <begin position="896"/>
        <end position="913"/>
    </location>
</feature>
<sequence>MIAIVNDVLDREKGREYRKRIFYPHFHPHGIKKMAESRGLRIAYAVIHLLESLDAGQQEHRIGALRSLREEVLNASDGPLPRNTARVLVQIMKDIVRARGDLDAQMRLAHDFRRTAMGKPRVVRRMLERYHLLEMSESWNQVAFDDHVHDVNTKGRKSATHLIMDAWIKGIKRLRVIYYNYVQAQFASELLEAAQIMEIELRIGIEFAARFRGRYIQLIWVPRGFIDSQSFLCFLTDAPVLQLMEEGRAVTLYRQRQILEILHAFNRNHLPGLNEHFGVRMQPVDVDRFLAFVRPGQTSLLHLAKYIHGQLLPEFQKRLAELRMQYLQRGAESSSDIEALVAEMNALDFETIMDRYLSSRANPECPDPMKVQDDPDIPPLLQLSPRELLGRLVALRSAYRVTLNLTDLTPEDVLEILYDAEGVITRLEVFNLKDYVGGKLQYLDEITILQEAINDGNIVTLKRIIQWIIDRVEASRAADRNDRLDKLNMILHDMNSLRAMYQVTPLKSRIGSDSTGQSPRMHGMGFAVVDTLIARAKRTVRKDRGHRLILPIRMNVLRRWTFLPKSGWGGGSIGWSSRASKLPLFKWMGMRIESDWMALEQSTRMEQPGNIVTLGGTHEETGNGLHLKPPKPDAPDTARPWSYLNTLFKNLLKVAIGFVPAWLTFFLRYDWWVLQWGGGIIWFLITGFRNVLQSFLGGGGFRGSHLMSWRDYISWERICDSLLFTGFSVPLLDFLVKSLLLEKTFGITTTTAPTVLYSVMAVCNGIYLVSHNAFRGFSRPVMFGNFFRTVLSIPIAILLNGVLSFGLSMFGVPGVNAVLQKWASVISKASSDIVAGLIEGTADRYRNVHIRMADYHVTFRKILDSFAGLELLHPKDDVALLLRSPESLLSGDAKELEQIMIIYALDLLYIWYYQPRGRTAMIMFLSSLTQEERNIVLAVVRLLKRQREITLLFVDGLIGKNFSAALAFYLNNAPNYVTCMERMILSQTV</sequence>
<accession>A0A7C4MMH0</accession>
<keyword evidence="1" id="KW-0472">Membrane</keyword>